<name>A0AAE1J5W6_9FABA</name>
<dbReference type="SUPFAM" id="SSF57850">
    <property type="entry name" value="RING/U-box"/>
    <property type="match status" value="1"/>
</dbReference>
<reference evidence="4" key="1">
    <citation type="submission" date="2023-10" db="EMBL/GenBank/DDBJ databases">
        <title>Chromosome-level genome of the transformable northern wattle, Acacia crassicarpa.</title>
        <authorList>
            <person name="Massaro I."/>
            <person name="Sinha N.R."/>
            <person name="Poethig S."/>
            <person name="Leichty A.R."/>
        </authorList>
    </citation>
    <scope>NUCLEOTIDE SEQUENCE</scope>
    <source>
        <strain evidence="4">Acra3RX</strain>
        <tissue evidence="4">Leaf</tissue>
    </source>
</reference>
<keyword evidence="1" id="KW-0863">Zinc-finger</keyword>
<feature type="compositionally biased region" description="Polar residues" evidence="2">
    <location>
        <begin position="1"/>
        <end position="10"/>
    </location>
</feature>
<dbReference type="EMBL" id="JAWXYG010000008">
    <property type="protein sequence ID" value="KAK4264270.1"/>
    <property type="molecule type" value="Genomic_DNA"/>
</dbReference>
<dbReference type="Pfam" id="PF14570">
    <property type="entry name" value="zf-RING_4"/>
    <property type="match status" value="1"/>
</dbReference>
<dbReference type="CDD" id="cd16618">
    <property type="entry name" value="mRING-HC-C4C4_CNOT4"/>
    <property type="match status" value="1"/>
</dbReference>
<feature type="compositionally biased region" description="Basic and acidic residues" evidence="2">
    <location>
        <begin position="71"/>
        <end position="88"/>
    </location>
</feature>
<dbReference type="FunFam" id="3.30.40.10:FF:000383">
    <property type="entry name" value="RING/U-box superfamily protein"/>
    <property type="match status" value="1"/>
</dbReference>
<sequence length="336" mass="36128">MVSDSITTAPIPSAANAKNLGKKKRTNRSAKLKQCKIDARREQWLSQVLVKNKKCKDGGDDGRAPPMPVGEDSKRSWEKLETSPRAEEIEGSILQDGYMESLSNSPSSVNSSMLGSNDSGRNFSGSSGSSSSSAGSCSGNVTEEEGDDDCLDDWEAVADALAADDKHQSPCTELPPAQEPVVQMVSPGEMTHGLNLGAGKSKTESDRIVSTASGNSRAWRPDDAFRPQSLPNLSKQYSLPNPDSRSGGGIPWARAAAPSPCPICCEDLDLTDSCFLPCLCGFRICLFCHKRILEQDGRCPGCRKPYDCKSVEPEANVHGGSLTLRLERSHSMIYRA</sequence>
<feature type="compositionally biased region" description="Low complexity" evidence="2">
    <location>
        <begin position="101"/>
        <end position="140"/>
    </location>
</feature>
<dbReference type="GO" id="GO:0016567">
    <property type="term" value="P:protein ubiquitination"/>
    <property type="evidence" value="ECO:0007669"/>
    <property type="project" value="TreeGrafter"/>
</dbReference>
<dbReference type="InterPro" id="IPR001841">
    <property type="entry name" value="Znf_RING"/>
</dbReference>
<keyword evidence="1" id="KW-0479">Metal-binding</keyword>
<feature type="region of interest" description="Disordered" evidence="2">
    <location>
        <begin position="196"/>
        <end position="246"/>
    </location>
</feature>
<feature type="compositionally biased region" description="Basic residues" evidence="2">
    <location>
        <begin position="20"/>
        <end position="34"/>
    </location>
</feature>
<protein>
    <recommendedName>
        <fullName evidence="3">RING-type domain-containing protein</fullName>
    </recommendedName>
</protein>
<dbReference type="PANTHER" id="PTHR12603:SF0">
    <property type="entry name" value="CCR4-NOT TRANSCRIPTION COMPLEX SUBUNIT 4"/>
    <property type="match status" value="1"/>
</dbReference>
<proteinExistence type="predicted"/>
<organism evidence="4 5">
    <name type="scientific">Acacia crassicarpa</name>
    <name type="common">northern wattle</name>
    <dbReference type="NCBI Taxonomy" id="499986"/>
    <lineage>
        <taxon>Eukaryota</taxon>
        <taxon>Viridiplantae</taxon>
        <taxon>Streptophyta</taxon>
        <taxon>Embryophyta</taxon>
        <taxon>Tracheophyta</taxon>
        <taxon>Spermatophyta</taxon>
        <taxon>Magnoliopsida</taxon>
        <taxon>eudicotyledons</taxon>
        <taxon>Gunneridae</taxon>
        <taxon>Pentapetalae</taxon>
        <taxon>rosids</taxon>
        <taxon>fabids</taxon>
        <taxon>Fabales</taxon>
        <taxon>Fabaceae</taxon>
        <taxon>Caesalpinioideae</taxon>
        <taxon>mimosoid clade</taxon>
        <taxon>Acacieae</taxon>
        <taxon>Acacia</taxon>
    </lineage>
</organism>
<gene>
    <name evidence="4" type="ORF">QN277_025473</name>
</gene>
<comment type="caution">
    <text evidence="4">The sequence shown here is derived from an EMBL/GenBank/DDBJ whole genome shotgun (WGS) entry which is preliminary data.</text>
</comment>
<dbReference type="PROSITE" id="PS50089">
    <property type="entry name" value="ZF_RING_2"/>
    <property type="match status" value="1"/>
</dbReference>
<dbReference type="GO" id="GO:0008270">
    <property type="term" value="F:zinc ion binding"/>
    <property type="evidence" value="ECO:0007669"/>
    <property type="project" value="UniProtKB-KW"/>
</dbReference>
<dbReference type="GO" id="GO:0030014">
    <property type="term" value="C:CCR4-NOT complex"/>
    <property type="evidence" value="ECO:0007669"/>
    <property type="project" value="InterPro"/>
</dbReference>
<feature type="domain" description="RING-type" evidence="3">
    <location>
        <begin position="261"/>
        <end position="303"/>
    </location>
</feature>
<dbReference type="Proteomes" id="UP001293593">
    <property type="component" value="Unassembled WGS sequence"/>
</dbReference>
<feature type="region of interest" description="Disordered" evidence="2">
    <location>
        <begin position="50"/>
        <end position="148"/>
    </location>
</feature>
<dbReference type="InterPro" id="IPR039515">
    <property type="entry name" value="NOT4_mRING-HC-C4C4"/>
</dbReference>
<dbReference type="InterPro" id="IPR039780">
    <property type="entry name" value="Mot2"/>
</dbReference>
<accession>A0AAE1J5W6</accession>
<dbReference type="InterPro" id="IPR013083">
    <property type="entry name" value="Znf_RING/FYVE/PHD"/>
</dbReference>
<evidence type="ECO:0000256" key="2">
    <source>
        <dbReference type="SAM" id="MobiDB-lite"/>
    </source>
</evidence>
<dbReference type="AlphaFoldDB" id="A0AAE1J5W6"/>
<dbReference type="GO" id="GO:0004842">
    <property type="term" value="F:ubiquitin-protein transferase activity"/>
    <property type="evidence" value="ECO:0007669"/>
    <property type="project" value="InterPro"/>
</dbReference>
<keyword evidence="1" id="KW-0862">Zinc</keyword>
<feature type="compositionally biased region" description="Polar residues" evidence="2">
    <location>
        <begin position="229"/>
        <end position="244"/>
    </location>
</feature>
<dbReference type="Gene3D" id="3.30.40.10">
    <property type="entry name" value="Zinc/RING finger domain, C3HC4 (zinc finger)"/>
    <property type="match status" value="1"/>
</dbReference>
<keyword evidence="5" id="KW-1185">Reference proteome</keyword>
<evidence type="ECO:0000256" key="1">
    <source>
        <dbReference type="PROSITE-ProRule" id="PRU00175"/>
    </source>
</evidence>
<evidence type="ECO:0000259" key="3">
    <source>
        <dbReference type="PROSITE" id="PS50089"/>
    </source>
</evidence>
<dbReference type="PANTHER" id="PTHR12603">
    <property type="entry name" value="CCR4-NOT TRANSCRIPTION COMPLEX RELATED"/>
    <property type="match status" value="1"/>
</dbReference>
<evidence type="ECO:0000313" key="4">
    <source>
        <dbReference type="EMBL" id="KAK4264270.1"/>
    </source>
</evidence>
<feature type="region of interest" description="Disordered" evidence="2">
    <location>
        <begin position="1"/>
        <end position="34"/>
    </location>
</feature>
<evidence type="ECO:0000313" key="5">
    <source>
        <dbReference type="Proteomes" id="UP001293593"/>
    </source>
</evidence>